<organism evidence="2 3">
    <name type="scientific">Didymosphaeria variabile</name>
    <dbReference type="NCBI Taxonomy" id="1932322"/>
    <lineage>
        <taxon>Eukaryota</taxon>
        <taxon>Fungi</taxon>
        <taxon>Dikarya</taxon>
        <taxon>Ascomycota</taxon>
        <taxon>Pezizomycotina</taxon>
        <taxon>Dothideomycetes</taxon>
        <taxon>Pleosporomycetidae</taxon>
        <taxon>Pleosporales</taxon>
        <taxon>Massarineae</taxon>
        <taxon>Didymosphaeriaceae</taxon>
        <taxon>Didymosphaeria</taxon>
    </lineage>
</organism>
<sequence length="235" mass="26422">MLALIPTVNTTTKPYIPLPDSLSHKMKTLIAISRRVESLLYGLSYGLFTTELEHRDAYTRMTHLRSKYAALRPEVDAELVYLGYRTGLDVPFSNASSGPASPSSIIPQGHKKGGHTHRYGPTSPQYTVDKALKRKANKIPSPFTQPAFKKQRMASTESDFVETDCESESEGKRKLEVEARWPPDPITSLASMPLGKRERESLERWSWVNAITRKGTRREAETERVESPLGTTACW</sequence>
<reference evidence="2" key="1">
    <citation type="submission" date="2022-10" db="EMBL/GenBank/DDBJ databases">
        <title>Tapping the CABI collections for fungal endophytes: first genome assemblies for Collariella, Neodidymelliopsis, Ascochyta clinopodiicola, Didymella pomorum, Didymosphaeria variabile, Neocosmospora piperis and Neocucurbitaria cava.</title>
        <authorList>
            <person name="Hill R."/>
        </authorList>
    </citation>
    <scope>NUCLEOTIDE SEQUENCE</scope>
    <source>
        <strain evidence="2">IMI 356815</strain>
    </source>
</reference>
<dbReference type="GeneID" id="80911743"/>
<evidence type="ECO:0000313" key="3">
    <source>
        <dbReference type="Proteomes" id="UP001140513"/>
    </source>
</evidence>
<dbReference type="EMBL" id="JAPEUX010000006">
    <property type="protein sequence ID" value="KAJ4349597.1"/>
    <property type="molecule type" value="Genomic_DNA"/>
</dbReference>
<feature type="region of interest" description="Disordered" evidence="1">
    <location>
        <begin position="95"/>
        <end position="124"/>
    </location>
</feature>
<gene>
    <name evidence="2" type="ORF">N0V89_008213</name>
</gene>
<dbReference type="Proteomes" id="UP001140513">
    <property type="component" value="Unassembled WGS sequence"/>
</dbReference>
<proteinExistence type="predicted"/>
<accession>A0A9W9C948</accession>
<feature type="compositionally biased region" description="Low complexity" evidence="1">
    <location>
        <begin position="95"/>
        <end position="107"/>
    </location>
</feature>
<dbReference type="OrthoDB" id="3790435at2759"/>
<dbReference type="RefSeq" id="XP_056068527.1">
    <property type="nucleotide sequence ID" value="XM_056216971.1"/>
</dbReference>
<evidence type="ECO:0000256" key="1">
    <source>
        <dbReference type="SAM" id="MobiDB-lite"/>
    </source>
</evidence>
<name>A0A9W9C948_9PLEO</name>
<feature type="region of interest" description="Disordered" evidence="1">
    <location>
        <begin position="214"/>
        <end position="235"/>
    </location>
</feature>
<protein>
    <submittedName>
        <fullName evidence="2">Uncharacterized protein</fullName>
    </submittedName>
</protein>
<dbReference type="AlphaFoldDB" id="A0A9W9C948"/>
<feature type="compositionally biased region" description="Basic residues" evidence="1">
    <location>
        <begin position="109"/>
        <end position="118"/>
    </location>
</feature>
<comment type="caution">
    <text evidence="2">The sequence shown here is derived from an EMBL/GenBank/DDBJ whole genome shotgun (WGS) entry which is preliminary data.</text>
</comment>
<keyword evidence="3" id="KW-1185">Reference proteome</keyword>
<feature type="compositionally biased region" description="Basic and acidic residues" evidence="1">
    <location>
        <begin position="217"/>
        <end position="226"/>
    </location>
</feature>
<evidence type="ECO:0000313" key="2">
    <source>
        <dbReference type="EMBL" id="KAJ4349597.1"/>
    </source>
</evidence>